<sequence length="297" mass="32320">MVSRRRPSSSSSASADSAKTAAVLLASPLSFKLTDAPLFTAVKATSNKVQASLSPFQVQLESPLPTATTLVSAGSAPDPQTLPSSSKKRERERIHLSELDIAAYPGYVTYFRQDGAPIGTYRLDTRWDNSSDFANHGTNDHSASCSLHGSNSSSDQEEEIERETTPVSRALCKILFCGVDEAIPPYVSPPRVRPSSKQLRNYVQQDRLVGRTRKRQYVGASGIKSVNRQNRVVKTTAASRRLARLPNPSKSVFQIFEDDDSTPAPATDSLLMEACSYPSATPADRYANKENSGFLGF</sequence>
<keyword evidence="3" id="KW-1185">Reference proteome</keyword>
<proteinExistence type="predicted"/>
<gene>
    <name evidence="2" type="ORF">BN980_GECA05s00923g</name>
</gene>
<reference evidence="2" key="1">
    <citation type="submission" date="2014-03" db="EMBL/GenBank/DDBJ databases">
        <authorList>
            <person name="Casaregola S."/>
        </authorList>
    </citation>
    <scope>NUCLEOTIDE SEQUENCE [LARGE SCALE GENOMIC DNA]</scope>
    <source>
        <strain evidence="2">CLIB 918</strain>
    </source>
</reference>
<feature type="compositionally biased region" description="Polar residues" evidence="1">
    <location>
        <begin position="134"/>
        <end position="154"/>
    </location>
</feature>
<dbReference type="AlphaFoldDB" id="A0A0J9X7F7"/>
<evidence type="ECO:0000313" key="3">
    <source>
        <dbReference type="Proteomes" id="UP000242525"/>
    </source>
</evidence>
<evidence type="ECO:0000313" key="2">
    <source>
        <dbReference type="EMBL" id="CDO53387.1"/>
    </source>
</evidence>
<feature type="region of interest" description="Disordered" evidence="1">
    <location>
        <begin position="134"/>
        <end position="164"/>
    </location>
</feature>
<protein>
    <submittedName>
        <fullName evidence="2">Uncharacterized protein</fullName>
    </submittedName>
</protein>
<accession>A0A0J9X7F7</accession>
<organism evidence="2 3">
    <name type="scientific">Geotrichum candidum</name>
    <name type="common">Oospora lactis</name>
    <name type="synonym">Dipodascus geotrichum</name>
    <dbReference type="NCBI Taxonomy" id="1173061"/>
    <lineage>
        <taxon>Eukaryota</taxon>
        <taxon>Fungi</taxon>
        <taxon>Dikarya</taxon>
        <taxon>Ascomycota</taxon>
        <taxon>Saccharomycotina</taxon>
        <taxon>Dipodascomycetes</taxon>
        <taxon>Dipodascales</taxon>
        <taxon>Dipodascaceae</taxon>
        <taxon>Geotrichum</taxon>
    </lineage>
</organism>
<comment type="caution">
    <text evidence="2">The sequence shown here is derived from an EMBL/GenBank/DDBJ whole genome shotgun (WGS) entry which is preliminary data.</text>
</comment>
<name>A0A0J9X7F7_GEOCN</name>
<evidence type="ECO:0000256" key="1">
    <source>
        <dbReference type="SAM" id="MobiDB-lite"/>
    </source>
</evidence>
<dbReference type="EMBL" id="CCBN010000005">
    <property type="protein sequence ID" value="CDO53387.1"/>
    <property type="molecule type" value="Genomic_DNA"/>
</dbReference>
<feature type="region of interest" description="Disordered" evidence="1">
    <location>
        <begin position="69"/>
        <end position="91"/>
    </location>
</feature>
<dbReference type="Proteomes" id="UP000242525">
    <property type="component" value="Unassembled WGS sequence"/>
</dbReference>